<protein>
    <submittedName>
        <fullName evidence="1">Uncharacterized protein</fullName>
    </submittedName>
</protein>
<evidence type="ECO:0000313" key="1">
    <source>
        <dbReference type="EMBL" id="KAI3734225.1"/>
    </source>
</evidence>
<evidence type="ECO:0000313" key="2">
    <source>
        <dbReference type="Proteomes" id="UP001055879"/>
    </source>
</evidence>
<sequence length="158" mass="17849">MSPTYIPIVNHRLVTNRVPDLMHSSESLCQLHALTGIRCRLHALTGGENINCTSPLLVDKLLLFACCNTTGEPGFSTELRGGEPGLLQGIMKKEGRVKRINQGHLDGCSHTNQQESAWECGYYVMYFMFHFALYQQSVFPNRVPWNAQHPLQKGCWMI</sequence>
<name>A0ACB9CJ77_ARCLA</name>
<reference evidence="2" key="1">
    <citation type="journal article" date="2022" name="Mol. Ecol. Resour.">
        <title>The genomes of chicory, endive, great burdock and yacon provide insights into Asteraceae palaeo-polyploidization history and plant inulin production.</title>
        <authorList>
            <person name="Fan W."/>
            <person name="Wang S."/>
            <person name="Wang H."/>
            <person name="Wang A."/>
            <person name="Jiang F."/>
            <person name="Liu H."/>
            <person name="Zhao H."/>
            <person name="Xu D."/>
            <person name="Zhang Y."/>
        </authorList>
    </citation>
    <scope>NUCLEOTIDE SEQUENCE [LARGE SCALE GENOMIC DNA]</scope>
    <source>
        <strain evidence="2">cv. Niubang</strain>
    </source>
</reference>
<keyword evidence="2" id="KW-1185">Reference proteome</keyword>
<accession>A0ACB9CJ77</accession>
<proteinExistence type="predicted"/>
<comment type="caution">
    <text evidence="1">The sequence shown here is derived from an EMBL/GenBank/DDBJ whole genome shotgun (WGS) entry which is preliminary data.</text>
</comment>
<organism evidence="1 2">
    <name type="scientific">Arctium lappa</name>
    <name type="common">Greater burdock</name>
    <name type="synonym">Lappa major</name>
    <dbReference type="NCBI Taxonomy" id="4217"/>
    <lineage>
        <taxon>Eukaryota</taxon>
        <taxon>Viridiplantae</taxon>
        <taxon>Streptophyta</taxon>
        <taxon>Embryophyta</taxon>
        <taxon>Tracheophyta</taxon>
        <taxon>Spermatophyta</taxon>
        <taxon>Magnoliopsida</taxon>
        <taxon>eudicotyledons</taxon>
        <taxon>Gunneridae</taxon>
        <taxon>Pentapetalae</taxon>
        <taxon>asterids</taxon>
        <taxon>campanulids</taxon>
        <taxon>Asterales</taxon>
        <taxon>Asteraceae</taxon>
        <taxon>Carduoideae</taxon>
        <taxon>Cardueae</taxon>
        <taxon>Arctiinae</taxon>
        <taxon>Arctium</taxon>
    </lineage>
</organism>
<reference evidence="1 2" key="2">
    <citation type="journal article" date="2022" name="Mol. Ecol. Resour.">
        <title>The genomes of chicory, endive, great burdock and yacon provide insights into Asteraceae paleo-polyploidization history and plant inulin production.</title>
        <authorList>
            <person name="Fan W."/>
            <person name="Wang S."/>
            <person name="Wang H."/>
            <person name="Wang A."/>
            <person name="Jiang F."/>
            <person name="Liu H."/>
            <person name="Zhao H."/>
            <person name="Xu D."/>
            <person name="Zhang Y."/>
        </authorList>
    </citation>
    <scope>NUCLEOTIDE SEQUENCE [LARGE SCALE GENOMIC DNA]</scope>
    <source>
        <strain evidence="2">cv. Niubang</strain>
    </source>
</reference>
<gene>
    <name evidence="1" type="ORF">L6452_13689</name>
</gene>
<dbReference type="Proteomes" id="UP001055879">
    <property type="component" value="Linkage Group LG04"/>
</dbReference>
<dbReference type="EMBL" id="CM042050">
    <property type="protein sequence ID" value="KAI3734225.1"/>
    <property type="molecule type" value="Genomic_DNA"/>
</dbReference>